<evidence type="ECO:0000313" key="1">
    <source>
        <dbReference type="EMBL" id="MBD5779155.1"/>
    </source>
</evidence>
<dbReference type="EMBL" id="JACYFG010000007">
    <property type="protein sequence ID" value="MBD5779155.1"/>
    <property type="molecule type" value="Genomic_DNA"/>
</dbReference>
<keyword evidence="2" id="KW-1185">Reference proteome</keyword>
<protein>
    <submittedName>
        <fullName evidence="1">DUF1841 family protein</fullName>
    </submittedName>
</protein>
<evidence type="ECO:0000313" key="2">
    <source>
        <dbReference type="Proteomes" id="UP000622317"/>
    </source>
</evidence>
<reference evidence="1" key="1">
    <citation type="submission" date="2020-09" db="EMBL/GenBank/DDBJ databases">
        <title>Pelagicoccus enzymogenes sp. nov. with an EPS production, isolated from marine sediment.</title>
        <authorList>
            <person name="Feng X."/>
        </authorList>
    </citation>
    <scope>NUCLEOTIDE SEQUENCE</scope>
    <source>
        <strain evidence="1">NFK12</strain>
    </source>
</reference>
<dbReference type="Proteomes" id="UP000622317">
    <property type="component" value="Unassembled WGS sequence"/>
</dbReference>
<proteinExistence type="predicted"/>
<name>A0A927F715_9BACT</name>
<comment type="caution">
    <text evidence="1">The sequence shown here is derived from an EMBL/GenBank/DDBJ whole genome shotgun (WGS) entry which is preliminary data.</text>
</comment>
<dbReference type="RefSeq" id="WP_191616292.1">
    <property type="nucleotide sequence ID" value="NZ_JACYFG010000007.1"/>
</dbReference>
<gene>
    <name evidence="1" type="ORF">IEN85_06590</name>
</gene>
<dbReference type="AlphaFoldDB" id="A0A927F715"/>
<organism evidence="1 2">
    <name type="scientific">Pelagicoccus enzymogenes</name>
    <dbReference type="NCBI Taxonomy" id="2773457"/>
    <lineage>
        <taxon>Bacteria</taxon>
        <taxon>Pseudomonadati</taxon>
        <taxon>Verrucomicrobiota</taxon>
        <taxon>Opitutia</taxon>
        <taxon>Puniceicoccales</taxon>
        <taxon>Pelagicoccaceae</taxon>
        <taxon>Pelagicoccus</taxon>
    </lineage>
</organism>
<sequence>MEENPRAKAAILEAVREQISSPESPYVGEHYKRLLDSGHDEQEVLELLGSVLAAEMWEISVQGRAFNEAQYIDRLAQLPDTSWMDEA</sequence>
<accession>A0A927F715</accession>